<dbReference type="InterPro" id="IPR026891">
    <property type="entry name" value="Fn3-like"/>
</dbReference>
<keyword evidence="7 11" id="KW-0378">Hydrolase</keyword>
<dbReference type="Pfam" id="PF00933">
    <property type="entry name" value="Glyco_hydro_3"/>
    <property type="match status" value="1"/>
</dbReference>
<evidence type="ECO:0000313" key="11">
    <source>
        <dbReference type="EMBL" id="QJD97745.1"/>
    </source>
</evidence>
<dbReference type="KEGG" id="mrob:HH214_18630"/>
<dbReference type="PANTHER" id="PTHR30620">
    <property type="entry name" value="PERIPLASMIC BETA-GLUCOSIDASE-RELATED"/>
    <property type="match status" value="1"/>
</dbReference>
<dbReference type="Pfam" id="PF01915">
    <property type="entry name" value="Glyco_hydro_3_C"/>
    <property type="match status" value="1"/>
</dbReference>
<dbReference type="PRINTS" id="PR00133">
    <property type="entry name" value="GLHYDRLASE3"/>
</dbReference>
<reference evidence="11 12" key="1">
    <citation type="submission" date="2020-04" db="EMBL/GenBank/DDBJ databases">
        <title>Genome sequencing of novel species.</title>
        <authorList>
            <person name="Heo J."/>
            <person name="Kim S.-J."/>
            <person name="Kim J.-S."/>
            <person name="Hong S.-B."/>
            <person name="Kwon S.-W."/>
        </authorList>
    </citation>
    <scope>NUCLEOTIDE SEQUENCE [LARGE SCALE GENOMIC DNA]</scope>
    <source>
        <strain evidence="11 12">F39-2</strain>
    </source>
</reference>
<dbReference type="NCBIfam" id="NF011678">
    <property type="entry name" value="PRK15098.1"/>
    <property type="match status" value="1"/>
</dbReference>
<dbReference type="PANTHER" id="PTHR30620:SF16">
    <property type="entry name" value="LYSOSOMAL BETA GLUCOSIDASE"/>
    <property type="match status" value="1"/>
</dbReference>
<dbReference type="InterPro" id="IPR036962">
    <property type="entry name" value="Glyco_hydro_3_N_sf"/>
</dbReference>
<evidence type="ECO:0000256" key="7">
    <source>
        <dbReference type="ARBA" id="ARBA00022801"/>
    </source>
</evidence>
<dbReference type="Gene3D" id="3.20.20.300">
    <property type="entry name" value="Glycoside hydrolase, family 3, N-terminal domain"/>
    <property type="match status" value="1"/>
</dbReference>
<evidence type="ECO:0000256" key="9">
    <source>
        <dbReference type="ARBA" id="ARBA00067498"/>
    </source>
</evidence>
<dbReference type="Gene3D" id="3.40.50.1700">
    <property type="entry name" value="Glycoside hydrolase family 3 C-terminal domain"/>
    <property type="match status" value="1"/>
</dbReference>
<evidence type="ECO:0000256" key="3">
    <source>
        <dbReference type="ARBA" id="ARBA00005336"/>
    </source>
</evidence>
<evidence type="ECO:0000256" key="5">
    <source>
        <dbReference type="ARBA" id="ARBA00022729"/>
    </source>
</evidence>
<dbReference type="RefSeq" id="WP_169610190.1">
    <property type="nucleotide sequence ID" value="NZ_CP051682.1"/>
</dbReference>
<dbReference type="GO" id="GO:0009251">
    <property type="term" value="P:glucan catabolic process"/>
    <property type="evidence" value="ECO:0007669"/>
    <property type="project" value="TreeGrafter"/>
</dbReference>
<protein>
    <recommendedName>
        <fullName evidence="9">Periplasmic beta-glucosidase</fullName>
        <ecNumber evidence="4">3.2.1.21</ecNumber>
    </recommendedName>
</protein>
<dbReference type="AlphaFoldDB" id="A0A7L5E3S1"/>
<dbReference type="EC" id="3.2.1.21" evidence="4"/>
<dbReference type="InterPro" id="IPR002772">
    <property type="entry name" value="Glyco_hydro_3_C"/>
</dbReference>
<dbReference type="InterPro" id="IPR013783">
    <property type="entry name" value="Ig-like_fold"/>
</dbReference>
<gene>
    <name evidence="11" type="primary">bglX</name>
    <name evidence="11" type="ORF">HH214_18630</name>
</gene>
<proteinExistence type="inferred from homology"/>
<dbReference type="SMART" id="SM01217">
    <property type="entry name" value="Fn3_like"/>
    <property type="match status" value="1"/>
</dbReference>
<dbReference type="GO" id="GO:0042597">
    <property type="term" value="C:periplasmic space"/>
    <property type="evidence" value="ECO:0007669"/>
    <property type="project" value="UniProtKB-SubCell"/>
</dbReference>
<dbReference type="Gene3D" id="2.60.40.10">
    <property type="entry name" value="Immunoglobulins"/>
    <property type="match status" value="1"/>
</dbReference>
<evidence type="ECO:0000256" key="1">
    <source>
        <dbReference type="ARBA" id="ARBA00000448"/>
    </source>
</evidence>
<dbReference type="SUPFAM" id="SSF51445">
    <property type="entry name" value="(Trans)glycosidases"/>
    <property type="match status" value="1"/>
</dbReference>
<dbReference type="InterPro" id="IPR036881">
    <property type="entry name" value="Glyco_hydro_3_C_sf"/>
</dbReference>
<dbReference type="InterPro" id="IPR051915">
    <property type="entry name" value="Cellulose_Degrad_GH3"/>
</dbReference>
<dbReference type="FunFam" id="3.20.20.300:FF:000005">
    <property type="entry name" value="Periplasmic beta-glucosidase"/>
    <property type="match status" value="1"/>
</dbReference>
<dbReference type="Proteomes" id="UP000503278">
    <property type="component" value="Chromosome"/>
</dbReference>
<dbReference type="FunFam" id="3.40.50.1700:FF:000004">
    <property type="entry name" value="Periplasmic beta-glucosidase"/>
    <property type="match status" value="1"/>
</dbReference>
<evidence type="ECO:0000256" key="8">
    <source>
        <dbReference type="ARBA" id="ARBA00023295"/>
    </source>
</evidence>
<evidence type="ECO:0000259" key="10">
    <source>
        <dbReference type="SMART" id="SM01217"/>
    </source>
</evidence>
<evidence type="ECO:0000256" key="4">
    <source>
        <dbReference type="ARBA" id="ARBA00012744"/>
    </source>
</evidence>
<comment type="subcellular location">
    <subcellularLocation>
        <location evidence="2">Periplasm</location>
    </subcellularLocation>
</comment>
<keyword evidence="6" id="KW-0574">Periplasm</keyword>
<keyword evidence="12" id="KW-1185">Reference proteome</keyword>
<dbReference type="FunFam" id="2.60.40.10:FF:000495">
    <property type="entry name" value="Periplasmic beta-glucosidase"/>
    <property type="match status" value="1"/>
</dbReference>
<evidence type="ECO:0000256" key="2">
    <source>
        <dbReference type="ARBA" id="ARBA00004418"/>
    </source>
</evidence>
<dbReference type="Pfam" id="PF14310">
    <property type="entry name" value="Fn3-like"/>
    <property type="match status" value="1"/>
</dbReference>
<comment type="catalytic activity">
    <reaction evidence="1">
        <text>Hydrolysis of terminal, non-reducing beta-D-glucosyl residues with release of beta-D-glucose.</text>
        <dbReference type="EC" id="3.2.1.21"/>
    </reaction>
</comment>
<dbReference type="SUPFAM" id="SSF52279">
    <property type="entry name" value="Beta-D-glucan exohydrolase, C-terminal domain"/>
    <property type="match status" value="1"/>
</dbReference>
<keyword evidence="8 11" id="KW-0326">Glycosidase</keyword>
<accession>A0A7L5E3S1</accession>
<keyword evidence="5" id="KW-0732">Signal</keyword>
<dbReference type="GO" id="GO:0008422">
    <property type="term" value="F:beta-glucosidase activity"/>
    <property type="evidence" value="ECO:0007669"/>
    <property type="project" value="UniProtKB-EC"/>
</dbReference>
<dbReference type="EMBL" id="CP051682">
    <property type="protein sequence ID" value="QJD97745.1"/>
    <property type="molecule type" value="Genomic_DNA"/>
</dbReference>
<organism evidence="11 12">
    <name type="scientific">Mucilaginibacter robiniae</name>
    <dbReference type="NCBI Taxonomy" id="2728022"/>
    <lineage>
        <taxon>Bacteria</taxon>
        <taxon>Pseudomonadati</taxon>
        <taxon>Bacteroidota</taxon>
        <taxon>Sphingobacteriia</taxon>
        <taxon>Sphingobacteriales</taxon>
        <taxon>Sphingobacteriaceae</taxon>
        <taxon>Mucilaginibacter</taxon>
    </lineage>
</organism>
<evidence type="ECO:0000256" key="6">
    <source>
        <dbReference type="ARBA" id="ARBA00022764"/>
    </source>
</evidence>
<evidence type="ECO:0000313" key="12">
    <source>
        <dbReference type="Proteomes" id="UP000503278"/>
    </source>
</evidence>
<dbReference type="InterPro" id="IPR017853">
    <property type="entry name" value="GH"/>
</dbReference>
<dbReference type="InterPro" id="IPR001764">
    <property type="entry name" value="Glyco_hydro_3_N"/>
</dbReference>
<sequence length="759" mass="83524">MNLCKTIVASCLTAAIGFTAIAQKKTDPKMDAFISNLMGKMTLDEKIGQLNLPSIGFDITGPILSEGVEEKIQQGMVGGVFNTYTPTAVRKLQQYAVNKTRLKIPLLFGYDVIHGHKTIFPIPLGLSSSWDMPLIEQTARTAAEEATADGLNWVFSPMVDIARDPRWGRVSEGSGEDTWLGSQIARAMVKGYQGNDLAAKNTVLACVKHFALYGAVEAGRDYNVVDMSERKMFEYYLPPYKAAIDAGAATVMSSFNEINGVPAAANQWLLTDLLRKQWGFDGMVATDYTAIMELMNHGVGNEEEVAKLALVAGNDMDMVSEIFLKRLKQLVNEKKLNVSYVDLACRRVLEAKYKLGLFTDPYRYVSESRAKKEIMNAAKLQLAKEAAEKSMVLLKNENDVLPLKADASIAFVGPLVKDQRDLIGNWSGAGDWKKAASFWDAIQAQYLNNKFVYAKGCNITDDQKIINKLNPHDAQIVLDNKTPQQLIDEAVAAAKNANVVVAFLGEPFGMSGEAASRSDISLPENQQALLKALKATGKPVVLVLMNGRPLTLQWENNNLNAILETWFAGTKAGEAITDVLFGKYNPSGKLSMTFPRSVGQIPIYYNAKSTGRPIDEQQKYTSKYLDIPNTPLYPFGYGLSYTTFNYSAIQLDKTTINGANDKLTASITITNTGNVAGQETAQLYIRDMVGSVTRPLKELKGFQKVTLKPGESKTVSFTISPADLMFYDINMKYTYEPGAFKVFIGGNSQEVKEADFKVE</sequence>
<name>A0A7L5E3S1_9SPHI</name>
<comment type="similarity">
    <text evidence="3">Belongs to the glycosyl hydrolase 3 family.</text>
</comment>
<feature type="domain" description="Fibronectin type III-like" evidence="10">
    <location>
        <begin position="679"/>
        <end position="748"/>
    </location>
</feature>